<accession>A0A2K9LWX7</accession>
<proteinExistence type="predicted"/>
<protein>
    <submittedName>
        <fullName evidence="1">Capsid</fullName>
    </submittedName>
</protein>
<name>A0A2K9LWX7_9VIRU</name>
<evidence type="ECO:0000313" key="1">
    <source>
        <dbReference type="EMBL" id="AUM62014.1"/>
    </source>
</evidence>
<reference evidence="1" key="1">
    <citation type="submission" date="2017-01" db="EMBL/GenBank/DDBJ databases">
        <title>High-throughput sequencing uncovers low homogeneity in the biogeography of single-stranded DNA viruses.</title>
        <authorList>
            <person name="Pearson V.M."/>
            <person name="Rokyta D.R."/>
        </authorList>
    </citation>
    <scope>NUCLEOTIDE SEQUENCE</scope>
</reference>
<dbReference type="EMBL" id="KY487974">
    <property type="protein sequence ID" value="AUM62014.1"/>
    <property type="molecule type" value="Genomic_DNA"/>
</dbReference>
<sequence>MPRRYRKRKRSFRKRRARGMQRIRTYRYKSRNIGGDRARAKLFFSSTANESIAAGARSQVEVWCPNIGATPQSLFPGIALTFGNCPGLSTLANQFLRYRIRGIKVKYTIYPIKTDSATHEPVFFYVNAQSAGTSIQESDQGPVPPFPAATIFNTPEQRWAKYAPVKFPMAGASPTRLTVYYSVNKVFGPDAVVKNDESFTGQLRTTFPYWDNAAGTHPVHGIWIQHGVCTISNNPTTVEQKYVYVMQATLYTEFFGRRVMTE</sequence>
<gene>
    <name evidence="1" type="primary">Cap</name>
</gene>
<organism evidence="1">
    <name type="scientific">uncultured virus</name>
    <dbReference type="NCBI Taxonomy" id="340016"/>
    <lineage>
        <taxon>Viruses</taxon>
        <taxon>environmental samples</taxon>
    </lineage>
</organism>